<dbReference type="Pfam" id="PF11188">
    <property type="entry name" value="DUF2975"/>
    <property type="match status" value="1"/>
</dbReference>
<dbReference type="RefSeq" id="WP_244722164.1">
    <property type="nucleotide sequence ID" value="NZ_CP095072.1"/>
</dbReference>
<evidence type="ECO:0000313" key="3">
    <source>
        <dbReference type="Proteomes" id="UP000831782"/>
    </source>
</evidence>
<keyword evidence="1" id="KW-0472">Membrane</keyword>
<protein>
    <submittedName>
        <fullName evidence="2">DUF2975 domain-containing protein</fullName>
    </submittedName>
</protein>
<name>A0ABY4EZ17_9BACI</name>
<dbReference type="InterPro" id="IPR021354">
    <property type="entry name" value="DUF2975"/>
</dbReference>
<gene>
    <name evidence="2" type="ORF">MUN88_06075</name>
</gene>
<dbReference type="Proteomes" id="UP000831782">
    <property type="component" value="Chromosome"/>
</dbReference>
<organism evidence="2 3">
    <name type="scientific">Gracilibacillus caseinilyticus</name>
    <dbReference type="NCBI Taxonomy" id="2932256"/>
    <lineage>
        <taxon>Bacteria</taxon>
        <taxon>Bacillati</taxon>
        <taxon>Bacillota</taxon>
        <taxon>Bacilli</taxon>
        <taxon>Bacillales</taxon>
        <taxon>Bacillaceae</taxon>
        <taxon>Gracilibacillus</taxon>
    </lineage>
</organism>
<sequence length="158" mass="17578">MKRSTTLFLKIAIFLIGSIVISLSIFLLPKLANDTTRMFPEYAHLHYPVLIGLYVTTIPFFIAIFQAFKLLNYINNNNAFSELSVTALKYIKFSANTISALYVLGSIFLITQQALHPGIAIIGFIIIFASTIIAVFSAVLEKLLQNAIAIKSENDFIV</sequence>
<evidence type="ECO:0000256" key="1">
    <source>
        <dbReference type="SAM" id="Phobius"/>
    </source>
</evidence>
<accession>A0ABY4EZ17</accession>
<proteinExistence type="predicted"/>
<feature type="transmembrane region" description="Helical" evidence="1">
    <location>
        <begin position="118"/>
        <end position="140"/>
    </location>
</feature>
<reference evidence="2 3" key="1">
    <citation type="submission" date="2022-04" db="EMBL/GenBank/DDBJ databases">
        <title>Gracilibacillus sp. isolated from saltern.</title>
        <authorList>
            <person name="Won M."/>
            <person name="Lee C.-M."/>
            <person name="Woen H.-Y."/>
            <person name="Kwon S.-W."/>
        </authorList>
    </citation>
    <scope>NUCLEOTIDE SEQUENCE [LARGE SCALE GENOMIC DNA]</scope>
    <source>
        <strain evidence="2 3">SSWR10-1</strain>
    </source>
</reference>
<keyword evidence="1" id="KW-1133">Transmembrane helix</keyword>
<keyword evidence="3" id="KW-1185">Reference proteome</keyword>
<keyword evidence="1" id="KW-0812">Transmembrane</keyword>
<dbReference type="EMBL" id="CP095072">
    <property type="protein sequence ID" value="UOQ49645.1"/>
    <property type="molecule type" value="Genomic_DNA"/>
</dbReference>
<evidence type="ECO:0000313" key="2">
    <source>
        <dbReference type="EMBL" id="UOQ49645.1"/>
    </source>
</evidence>
<feature type="transmembrane region" description="Helical" evidence="1">
    <location>
        <begin position="49"/>
        <end position="72"/>
    </location>
</feature>
<feature type="transmembrane region" description="Helical" evidence="1">
    <location>
        <begin position="93"/>
        <end position="112"/>
    </location>
</feature>
<feature type="transmembrane region" description="Helical" evidence="1">
    <location>
        <begin position="7"/>
        <end position="29"/>
    </location>
</feature>